<reference evidence="2" key="1">
    <citation type="submission" date="2020-07" db="EMBL/GenBank/DDBJ databases">
        <title>Multicomponent nature underlies the extraordinary mechanical properties of spider dragline silk.</title>
        <authorList>
            <person name="Kono N."/>
            <person name="Nakamura H."/>
            <person name="Mori M."/>
            <person name="Yoshida Y."/>
            <person name="Ohtoshi R."/>
            <person name="Malay A.D."/>
            <person name="Moran D.A.P."/>
            <person name="Tomita M."/>
            <person name="Numata K."/>
            <person name="Arakawa K."/>
        </authorList>
    </citation>
    <scope>NUCLEOTIDE SEQUENCE</scope>
</reference>
<comment type="caution">
    <text evidence="2">The sequence shown here is derived from an EMBL/GenBank/DDBJ whole genome shotgun (WGS) entry which is preliminary data.</text>
</comment>
<evidence type="ECO:0000256" key="1">
    <source>
        <dbReference type="SAM" id="SignalP"/>
    </source>
</evidence>
<feature type="chain" id="PRO_5036457994" evidence="1">
    <location>
        <begin position="22"/>
        <end position="79"/>
    </location>
</feature>
<dbReference type="EMBL" id="BMAO01020737">
    <property type="protein sequence ID" value="GFQ69503.1"/>
    <property type="molecule type" value="Genomic_DNA"/>
</dbReference>
<proteinExistence type="predicted"/>
<evidence type="ECO:0000313" key="2">
    <source>
        <dbReference type="EMBL" id="GFQ69503.1"/>
    </source>
</evidence>
<accession>A0A8X6F2W2</accession>
<keyword evidence="3" id="KW-1185">Reference proteome</keyword>
<organism evidence="2 3">
    <name type="scientific">Trichonephila clavata</name>
    <name type="common">Joro spider</name>
    <name type="synonym">Nephila clavata</name>
    <dbReference type="NCBI Taxonomy" id="2740835"/>
    <lineage>
        <taxon>Eukaryota</taxon>
        <taxon>Metazoa</taxon>
        <taxon>Ecdysozoa</taxon>
        <taxon>Arthropoda</taxon>
        <taxon>Chelicerata</taxon>
        <taxon>Arachnida</taxon>
        <taxon>Araneae</taxon>
        <taxon>Araneomorphae</taxon>
        <taxon>Entelegynae</taxon>
        <taxon>Araneoidea</taxon>
        <taxon>Nephilidae</taxon>
        <taxon>Trichonephila</taxon>
    </lineage>
</organism>
<name>A0A8X6F2W2_TRICU</name>
<dbReference type="Proteomes" id="UP000887116">
    <property type="component" value="Unassembled WGS sequence"/>
</dbReference>
<feature type="signal peptide" evidence="1">
    <location>
        <begin position="1"/>
        <end position="21"/>
    </location>
</feature>
<keyword evidence="1" id="KW-0732">Signal</keyword>
<sequence length="79" mass="8685">MNYPWCPKQLFLNALLPKLAALQNSPPELPKTGKENENISGSIPAKFLIKSPVEVSGVLCNPDLQNSVACNQEELLCNY</sequence>
<gene>
    <name evidence="2" type="ORF">TNCT_717201</name>
</gene>
<protein>
    <submittedName>
        <fullName evidence="2">Uncharacterized protein</fullName>
    </submittedName>
</protein>
<evidence type="ECO:0000313" key="3">
    <source>
        <dbReference type="Proteomes" id="UP000887116"/>
    </source>
</evidence>
<dbReference type="AlphaFoldDB" id="A0A8X6F2W2"/>